<name>A0A417YVC9_9BACI</name>
<keyword evidence="1" id="KW-0472">Membrane</keyword>
<dbReference type="Pfam" id="PF20769">
    <property type="entry name" value="YPEB_N"/>
    <property type="match status" value="1"/>
</dbReference>
<dbReference type="InterPro" id="IPR025711">
    <property type="entry name" value="PepSY"/>
</dbReference>
<organism evidence="5 6">
    <name type="scientific">Neobacillus notoginsengisoli</name>
    <dbReference type="NCBI Taxonomy" id="1578198"/>
    <lineage>
        <taxon>Bacteria</taxon>
        <taxon>Bacillati</taxon>
        <taxon>Bacillota</taxon>
        <taxon>Bacilli</taxon>
        <taxon>Bacillales</taxon>
        <taxon>Bacillaceae</taxon>
        <taxon>Neobacillus</taxon>
    </lineage>
</organism>
<dbReference type="GO" id="GO:0009847">
    <property type="term" value="P:spore germination"/>
    <property type="evidence" value="ECO:0007669"/>
    <property type="project" value="InterPro"/>
</dbReference>
<evidence type="ECO:0000259" key="2">
    <source>
        <dbReference type="Pfam" id="PF03413"/>
    </source>
</evidence>
<evidence type="ECO:0000259" key="3">
    <source>
        <dbReference type="Pfam" id="PF14620"/>
    </source>
</evidence>
<dbReference type="NCBIfam" id="TIGR02889">
    <property type="entry name" value="spore_YpeB"/>
    <property type="match status" value="1"/>
</dbReference>
<feature type="transmembrane region" description="Helical" evidence="1">
    <location>
        <begin position="5"/>
        <end position="22"/>
    </location>
</feature>
<dbReference type="RefSeq" id="WP_118920604.1">
    <property type="nucleotide sequence ID" value="NZ_QWEG01000005.1"/>
</dbReference>
<evidence type="ECO:0000259" key="4">
    <source>
        <dbReference type="Pfam" id="PF20769"/>
    </source>
</evidence>
<feature type="domain" description="Sporulation protein YpeB N-terminal" evidence="4">
    <location>
        <begin position="27"/>
        <end position="162"/>
    </location>
</feature>
<sequence length="449" mass="50464">MIRNIIIGVLVLGIAGTAYWGYQEKKEKTAVLLNAENNYQQAFHDLTFQVDLLHDKLGTTLAMNSRKSLSPSLADVWRITSDARQDVGRLPLSLLPINKTEEFLSNVGNFSYKTAVRDLEKEPLSKKEYKALQNLYQQAADVQKDLRQVQHLALKNNLRWMDVELALAAGKENADNTLIDGFKTVEKTVSGYDKTDFGPGFTDLKVNDKNISKLTGKKITKNEAIATAKNYIGFDGNSEVKVTENGKGSDYGFYSVSISNKKANLEASMDITKKGGYPIWFLNNRPVKKQKLSLNEASNRALKFLGDNGYKSMELFESAQYDNIGVFTFVTKTGNVRIYPQSIKMKIALDNGLPVGLSADDYLKNYRKRDIKGASLSSQQARQKINPQVKIMEEREAVILNDSSQEVHCYEFLGTMGEDSYRIFINADSGEEEKVDKLKDAEEMFEDTL</sequence>
<dbReference type="EMBL" id="QWEG01000005">
    <property type="protein sequence ID" value="RHW41230.1"/>
    <property type="molecule type" value="Genomic_DNA"/>
</dbReference>
<dbReference type="OrthoDB" id="2372097at2"/>
<feature type="domain" description="Sporulation protein YpeB PepSY1 and PepSY2" evidence="3">
    <location>
        <begin position="181"/>
        <end position="371"/>
    </location>
</feature>
<evidence type="ECO:0000313" key="5">
    <source>
        <dbReference type="EMBL" id="RHW41230.1"/>
    </source>
</evidence>
<reference evidence="5 6" key="1">
    <citation type="journal article" date="2017" name="Int. J. Syst. Evol. Microbiol.">
        <title>Bacillus notoginsengisoli sp. nov., a novel bacterium isolated from the rhizosphere of Panax notoginseng.</title>
        <authorList>
            <person name="Zhang M.Y."/>
            <person name="Cheng J."/>
            <person name="Cai Y."/>
            <person name="Zhang T.Y."/>
            <person name="Wu Y.Y."/>
            <person name="Manikprabhu D."/>
            <person name="Li W.J."/>
            <person name="Zhang Y.X."/>
        </authorList>
    </citation>
    <scope>NUCLEOTIDE SEQUENCE [LARGE SCALE GENOMIC DNA]</scope>
    <source>
        <strain evidence="5 6">JCM 30743</strain>
    </source>
</reference>
<evidence type="ECO:0000313" key="6">
    <source>
        <dbReference type="Proteomes" id="UP000284416"/>
    </source>
</evidence>
<gene>
    <name evidence="5" type="primary">ypeB</name>
    <name evidence="5" type="ORF">D1B31_09880</name>
</gene>
<dbReference type="InterPro" id="IPR048402">
    <property type="entry name" value="YpeB_N"/>
</dbReference>
<feature type="domain" description="PepSY" evidence="2">
    <location>
        <begin position="376"/>
        <end position="435"/>
    </location>
</feature>
<keyword evidence="1" id="KW-0812">Transmembrane</keyword>
<comment type="caution">
    <text evidence="5">The sequence shown here is derived from an EMBL/GenBank/DDBJ whole genome shotgun (WGS) entry which is preliminary data.</text>
</comment>
<dbReference type="Pfam" id="PF14620">
    <property type="entry name" value="YPEB_PepSY1-2"/>
    <property type="match status" value="1"/>
</dbReference>
<keyword evidence="1" id="KW-1133">Transmembrane helix</keyword>
<protein>
    <submittedName>
        <fullName evidence="5">Germination protein YpeB</fullName>
    </submittedName>
</protein>
<dbReference type="Proteomes" id="UP000284416">
    <property type="component" value="Unassembled WGS sequence"/>
</dbReference>
<accession>A0A417YVC9</accession>
<evidence type="ECO:0000256" key="1">
    <source>
        <dbReference type="SAM" id="Phobius"/>
    </source>
</evidence>
<dbReference type="Pfam" id="PF03413">
    <property type="entry name" value="PepSY"/>
    <property type="match status" value="1"/>
</dbReference>
<dbReference type="InterPro" id="IPR014239">
    <property type="entry name" value="YpeB_PepSY1-2"/>
</dbReference>
<dbReference type="AlphaFoldDB" id="A0A417YVC9"/>
<proteinExistence type="predicted"/>
<keyword evidence="6" id="KW-1185">Reference proteome</keyword>